<evidence type="ECO:0000259" key="7">
    <source>
        <dbReference type="PROSITE" id="PS50075"/>
    </source>
</evidence>
<feature type="non-terminal residue" evidence="8">
    <location>
        <position position="603"/>
    </location>
</feature>
<keyword evidence="2" id="KW-0596">Phosphopantetheine</keyword>
<name>A0ABV1L4H1_9BACL</name>
<protein>
    <submittedName>
        <fullName evidence="8">Condensation domain-containing protein</fullName>
    </submittedName>
</protein>
<keyword evidence="9" id="KW-1185">Reference proteome</keyword>
<dbReference type="InterPro" id="IPR006162">
    <property type="entry name" value="Ppantetheine_attach_site"/>
</dbReference>
<dbReference type="RefSeq" id="WP_349403286.1">
    <property type="nucleotide sequence ID" value="NZ_JASKHM010000037.1"/>
</dbReference>
<keyword evidence="5" id="KW-0045">Antibiotic biosynthesis</keyword>
<dbReference type="Pfam" id="PF00668">
    <property type="entry name" value="Condensation"/>
    <property type="match status" value="1"/>
</dbReference>
<dbReference type="InterPro" id="IPR023213">
    <property type="entry name" value="CAT-like_dom_sf"/>
</dbReference>
<dbReference type="PROSITE" id="PS00012">
    <property type="entry name" value="PHOSPHOPANTETHEINE"/>
    <property type="match status" value="1"/>
</dbReference>
<dbReference type="Proteomes" id="UP001493487">
    <property type="component" value="Unassembled WGS sequence"/>
</dbReference>
<dbReference type="PANTHER" id="PTHR45527:SF1">
    <property type="entry name" value="FATTY ACID SYNTHASE"/>
    <property type="match status" value="1"/>
</dbReference>
<accession>A0ABV1L4H1</accession>
<evidence type="ECO:0000313" key="8">
    <source>
        <dbReference type="EMBL" id="MEQ4487201.1"/>
    </source>
</evidence>
<evidence type="ECO:0000256" key="5">
    <source>
        <dbReference type="ARBA" id="ARBA00023194"/>
    </source>
</evidence>
<comment type="caution">
    <text evidence="8">The sequence shown here is derived from an EMBL/GenBank/DDBJ whole genome shotgun (WGS) entry which is preliminary data.</text>
</comment>
<evidence type="ECO:0000313" key="9">
    <source>
        <dbReference type="Proteomes" id="UP001493487"/>
    </source>
</evidence>
<keyword evidence="3" id="KW-0597">Phosphoprotein</keyword>
<dbReference type="InterPro" id="IPR009081">
    <property type="entry name" value="PP-bd_ACP"/>
</dbReference>
<keyword evidence="4" id="KW-0677">Repeat</keyword>
<dbReference type="InterPro" id="IPR001242">
    <property type="entry name" value="Condensation_dom"/>
</dbReference>
<evidence type="ECO:0000256" key="1">
    <source>
        <dbReference type="ARBA" id="ARBA00001957"/>
    </source>
</evidence>
<evidence type="ECO:0000256" key="4">
    <source>
        <dbReference type="ARBA" id="ARBA00022737"/>
    </source>
</evidence>
<evidence type="ECO:0000256" key="3">
    <source>
        <dbReference type="ARBA" id="ARBA00022553"/>
    </source>
</evidence>
<feature type="domain" description="Carrier" evidence="7">
    <location>
        <begin position="37"/>
        <end position="112"/>
    </location>
</feature>
<gene>
    <name evidence="8" type="ORF">QJS35_32995</name>
</gene>
<dbReference type="Pfam" id="PF00550">
    <property type="entry name" value="PP-binding"/>
    <property type="match status" value="1"/>
</dbReference>
<dbReference type="PROSITE" id="PS50075">
    <property type="entry name" value="CARRIER"/>
    <property type="match status" value="1"/>
</dbReference>
<dbReference type="PANTHER" id="PTHR45527">
    <property type="entry name" value="NONRIBOSOMAL PEPTIDE SYNTHETASE"/>
    <property type="match status" value="1"/>
</dbReference>
<dbReference type="CDD" id="cd19531">
    <property type="entry name" value="LCL_NRPS-like"/>
    <property type="match status" value="1"/>
</dbReference>
<dbReference type="InterPro" id="IPR036736">
    <property type="entry name" value="ACP-like_sf"/>
</dbReference>
<feature type="region of interest" description="Disordered" evidence="6">
    <location>
        <begin position="1"/>
        <end position="24"/>
    </location>
</feature>
<sequence>ASFTQLEAMPLTASGKTNRKALPAPEASMATGTAYAAPGNETEEKLVGIWQELLRAESIGVDDNFFELGGHSLTAATLIALIHKELNHTLLLKDIFDHSTVRLLACRITEDNGYAGGRAYEPIERVGIQPSYPLSSAQYRLFVLQAMDENSTAYHLPSMMKIRGPLDRGRLLTAIRMLSERHETLRTSFEWMDGYPVQRISEEPIEEIDFELMEEEPDLEACIRSFVRPFRMSKSLLFRVKLARLPIRDNPEHLLLLDMHHLIADGVSSAVLAKQFVELYEGRIGNSLPVQYKDYAAWQAIWLKSEESRAQELFWKDKLSGAVPVLNLPTDYARPPRLDYAGDVLSVSLDSRATRSLAEMCARTGTTLYMALLGAFAALLHRYTGQNDIWIGSPVAGRPHADLADMIGMFVNTVVMRNEVHGELTFAEQLMKVKNNTLDALAHDRFPFEELVDSLAVLRDVSRNPLFDVMFVLQNMGLPKVVNGDVQFEPVEFRRMTAKFDLTLEIVEQADELRCHFEYRKSLFRRETIERLAEHFVRLIDTFVNNPELKLNDISLLSEEEHHQVVNTFNATIAPFPRELTLPELFRRQAEAAPDKLAASFEA</sequence>
<proteinExistence type="predicted"/>
<dbReference type="SUPFAM" id="SSF56801">
    <property type="entry name" value="Acetyl-CoA synthetase-like"/>
    <property type="match status" value="2"/>
</dbReference>
<dbReference type="Gene3D" id="3.30.559.30">
    <property type="entry name" value="Nonribosomal peptide synthetase, condensation domain"/>
    <property type="match status" value="1"/>
</dbReference>
<evidence type="ECO:0000256" key="2">
    <source>
        <dbReference type="ARBA" id="ARBA00022450"/>
    </source>
</evidence>
<dbReference type="SUPFAM" id="SSF47336">
    <property type="entry name" value="ACP-like"/>
    <property type="match status" value="1"/>
</dbReference>
<comment type="cofactor">
    <cofactor evidence="1">
        <name>pantetheine 4'-phosphate</name>
        <dbReference type="ChEBI" id="CHEBI:47942"/>
    </cofactor>
</comment>
<dbReference type="Gene3D" id="1.10.1200.10">
    <property type="entry name" value="ACP-like"/>
    <property type="match status" value="1"/>
</dbReference>
<evidence type="ECO:0000256" key="6">
    <source>
        <dbReference type="SAM" id="MobiDB-lite"/>
    </source>
</evidence>
<feature type="non-terminal residue" evidence="8">
    <location>
        <position position="1"/>
    </location>
</feature>
<dbReference type="Gene3D" id="3.30.559.10">
    <property type="entry name" value="Chloramphenicol acetyltransferase-like domain"/>
    <property type="match status" value="1"/>
</dbReference>
<dbReference type="EMBL" id="JASKHM010000037">
    <property type="protein sequence ID" value="MEQ4487201.1"/>
    <property type="molecule type" value="Genomic_DNA"/>
</dbReference>
<reference evidence="8 9" key="1">
    <citation type="journal article" date="2023" name="Genome Announc.">
        <title>Pan-Genome Analyses of the Genus Cohnella and Proposal of the Novel Species Cohnella silvisoli sp. nov., Isolated from Forest Soil.</title>
        <authorList>
            <person name="Wang C."/>
            <person name="Mao L."/>
            <person name="Bao G."/>
            <person name="Zhu H."/>
        </authorList>
    </citation>
    <scope>NUCLEOTIDE SEQUENCE [LARGE SCALE GENOMIC DNA]</scope>
    <source>
        <strain evidence="8 9">NL03-T5-1</strain>
    </source>
</reference>
<dbReference type="SUPFAM" id="SSF52777">
    <property type="entry name" value="CoA-dependent acyltransferases"/>
    <property type="match status" value="2"/>
</dbReference>
<organism evidence="8 9">
    <name type="scientific">Cohnella silvisoli</name>
    <dbReference type="NCBI Taxonomy" id="2873699"/>
    <lineage>
        <taxon>Bacteria</taxon>
        <taxon>Bacillati</taxon>
        <taxon>Bacillota</taxon>
        <taxon>Bacilli</taxon>
        <taxon>Bacillales</taxon>
        <taxon>Paenibacillaceae</taxon>
        <taxon>Cohnella</taxon>
    </lineage>
</organism>